<gene>
    <name evidence="2" type="ORF">HINF_LOCUS17702</name>
    <name evidence="3" type="ORF">HINF_LOCUS25146</name>
</gene>
<accession>A0AA86TWV4</accession>
<dbReference type="EMBL" id="CATOUU010000444">
    <property type="protein sequence ID" value="CAI9930057.1"/>
    <property type="molecule type" value="Genomic_DNA"/>
</dbReference>
<reference evidence="2" key="1">
    <citation type="submission" date="2023-06" db="EMBL/GenBank/DDBJ databases">
        <authorList>
            <person name="Kurt Z."/>
        </authorList>
    </citation>
    <scope>NUCLEOTIDE SEQUENCE</scope>
</reference>
<keyword evidence="1" id="KW-0472">Membrane</keyword>
<reference evidence="3 4" key="2">
    <citation type="submission" date="2024-07" db="EMBL/GenBank/DDBJ databases">
        <authorList>
            <person name="Akdeniz Z."/>
        </authorList>
    </citation>
    <scope>NUCLEOTIDE SEQUENCE [LARGE SCALE GENOMIC DNA]</scope>
</reference>
<sequence>MQIYISLTQLSFILAWSTFQAHIFAGNILHVEEEASYPFIDGNIHLILSHLGLLLFALALLLFLLGRQGYLFQNIFNVLYFLQAFNFLGVSRIGRLMSQRLQNAFKINIKLD</sequence>
<keyword evidence="1" id="KW-0812">Transmembrane</keyword>
<comment type="caution">
    <text evidence="2">The sequence shown here is derived from an EMBL/GenBank/DDBJ whole genome shotgun (WGS) entry which is preliminary data.</text>
</comment>
<organism evidence="2">
    <name type="scientific">Hexamita inflata</name>
    <dbReference type="NCBI Taxonomy" id="28002"/>
    <lineage>
        <taxon>Eukaryota</taxon>
        <taxon>Metamonada</taxon>
        <taxon>Diplomonadida</taxon>
        <taxon>Hexamitidae</taxon>
        <taxon>Hexamitinae</taxon>
        <taxon>Hexamita</taxon>
    </lineage>
</organism>
<evidence type="ECO:0000313" key="4">
    <source>
        <dbReference type="Proteomes" id="UP001642409"/>
    </source>
</evidence>
<protein>
    <submittedName>
        <fullName evidence="3">Hypothetical_protein</fullName>
    </submittedName>
</protein>
<evidence type="ECO:0000313" key="2">
    <source>
        <dbReference type="EMBL" id="CAI9930057.1"/>
    </source>
</evidence>
<proteinExistence type="predicted"/>
<keyword evidence="4" id="KW-1185">Reference proteome</keyword>
<evidence type="ECO:0000256" key="1">
    <source>
        <dbReference type="SAM" id="Phobius"/>
    </source>
</evidence>
<dbReference type="AlphaFoldDB" id="A0AA86TWV4"/>
<evidence type="ECO:0000313" key="3">
    <source>
        <dbReference type="EMBL" id="CAL6015758.1"/>
    </source>
</evidence>
<name>A0AA86TWV4_9EUKA</name>
<keyword evidence="1" id="KW-1133">Transmembrane helix</keyword>
<feature type="transmembrane region" description="Helical" evidence="1">
    <location>
        <begin position="45"/>
        <end position="65"/>
    </location>
</feature>
<dbReference type="EMBL" id="CAXDID020000074">
    <property type="protein sequence ID" value="CAL6015758.1"/>
    <property type="molecule type" value="Genomic_DNA"/>
</dbReference>
<dbReference type="Proteomes" id="UP001642409">
    <property type="component" value="Unassembled WGS sequence"/>
</dbReference>